<evidence type="ECO:0000313" key="2">
    <source>
        <dbReference type="Proteomes" id="UP001056120"/>
    </source>
</evidence>
<proteinExistence type="predicted"/>
<reference evidence="2" key="1">
    <citation type="journal article" date="2022" name="Mol. Ecol. Resour.">
        <title>The genomes of chicory, endive, great burdock and yacon provide insights into Asteraceae palaeo-polyploidization history and plant inulin production.</title>
        <authorList>
            <person name="Fan W."/>
            <person name="Wang S."/>
            <person name="Wang H."/>
            <person name="Wang A."/>
            <person name="Jiang F."/>
            <person name="Liu H."/>
            <person name="Zhao H."/>
            <person name="Xu D."/>
            <person name="Zhang Y."/>
        </authorList>
    </citation>
    <scope>NUCLEOTIDE SEQUENCE [LARGE SCALE GENOMIC DNA]</scope>
    <source>
        <strain evidence="2">cv. Yunnan</strain>
    </source>
</reference>
<accession>A0ACB9KD47</accession>
<reference evidence="1 2" key="2">
    <citation type="journal article" date="2022" name="Mol. Ecol. Resour.">
        <title>The genomes of chicory, endive, great burdock and yacon provide insights into Asteraceae paleo-polyploidization history and plant inulin production.</title>
        <authorList>
            <person name="Fan W."/>
            <person name="Wang S."/>
            <person name="Wang H."/>
            <person name="Wang A."/>
            <person name="Jiang F."/>
            <person name="Liu H."/>
            <person name="Zhao H."/>
            <person name="Xu D."/>
            <person name="Zhang Y."/>
        </authorList>
    </citation>
    <scope>NUCLEOTIDE SEQUENCE [LARGE SCALE GENOMIC DNA]</scope>
    <source>
        <strain evidence="2">cv. Yunnan</strain>
        <tissue evidence="1">Leaves</tissue>
    </source>
</reference>
<evidence type="ECO:0000313" key="1">
    <source>
        <dbReference type="EMBL" id="KAI3830138.1"/>
    </source>
</evidence>
<name>A0ACB9KD47_9ASTR</name>
<dbReference type="Proteomes" id="UP001056120">
    <property type="component" value="Linkage Group LG01"/>
</dbReference>
<sequence length="650" mass="73882">MFSWVGKLASALWLPLSLYARMNKDDSLDDDKDPLIWCKDLEKHAFGEFSFAVVQANEVLEDQSQVEIGQNATFVGVYDGHGGPEASRYICDHLFSHLIRIVREKGEISPEILKNAVSATEDGFLTLVRRSCGIKPLMAAVGSCCLAGIISEGTLYVANMGDSRAVIGRLNRHRSNKIVAEQITEDHNACMDEIRQELKQDHPDDPHIVVMKQGVWRIKGIIQVSRTIGDAYLKKPEFALDSSFPRFHLREPIRRPVLGNGPSLYTRELKPDDKFIVFASDGLWEHMTNQQVVEIVHNHPRSGIARRLIKSTINEAARKGKKSYEEVKRMEKGCRRAVHDDITVAVVFIDQQINTDIDEASMRGFANSTTTSSFKSRDMNRATKLALINLNNSPFYLKAALFHSTPVLDRRRRTHWESAGRSYRSSSRRPNYNARRQRKFYAKQELLRNVNAFAENLFQGCHDHDEFEPSSSHGSTWFRNLNGGPQRFNGTRDNSKGAHGRGGRKKGFQFYDDNEEVETIFRSAFGANGGFYFWSFINDESPRSSSGYYNSNRASWNWRQQFEDDDEEEEEDDDDDESERVETDLRKDRITLGLSGSGPLSLEDVKNAYRACALKWHPDRHNGSSKAIAEEKFKVCSAAYQSLCDKLAPN</sequence>
<protein>
    <submittedName>
        <fullName evidence="1">Uncharacterized protein</fullName>
    </submittedName>
</protein>
<dbReference type="EMBL" id="CM042018">
    <property type="protein sequence ID" value="KAI3830138.1"/>
    <property type="molecule type" value="Genomic_DNA"/>
</dbReference>
<comment type="caution">
    <text evidence="1">The sequence shown here is derived from an EMBL/GenBank/DDBJ whole genome shotgun (WGS) entry which is preliminary data.</text>
</comment>
<organism evidence="1 2">
    <name type="scientific">Smallanthus sonchifolius</name>
    <dbReference type="NCBI Taxonomy" id="185202"/>
    <lineage>
        <taxon>Eukaryota</taxon>
        <taxon>Viridiplantae</taxon>
        <taxon>Streptophyta</taxon>
        <taxon>Embryophyta</taxon>
        <taxon>Tracheophyta</taxon>
        <taxon>Spermatophyta</taxon>
        <taxon>Magnoliopsida</taxon>
        <taxon>eudicotyledons</taxon>
        <taxon>Gunneridae</taxon>
        <taxon>Pentapetalae</taxon>
        <taxon>asterids</taxon>
        <taxon>campanulids</taxon>
        <taxon>Asterales</taxon>
        <taxon>Asteraceae</taxon>
        <taxon>Asteroideae</taxon>
        <taxon>Heliantheae alliance</taxon>
        <taxon>Millerieae</taxon>
        <taxon>Smallanthus</taxon>
    </lineage>
</organism>
<gene>
    <name evidence="1" type="ORF">L1987_04272</name>
</gene>
<keyword evidence="2" id="KW-1185">Reference proteome</keyword>